<evidence type="ECO:0000313" key="4">
    <source>
        <dbReference type="EMBL" id="MCP0886331.1"/>
    </source>
</evidence>
<proteinExistence type="predicted"/>
<dbReference type="SUPFAM" id="SSF55729">
    <property type="entry name" value="Acyl-CoA N-acyltransferases (Nat)"/>
    <property type="match status" value="1"/>
</dbReference>
<keyword evidence="1" id="KW-0808">Transferase</keyword>
<dbReference type="PANTHER" id="PTHR43420">
    <property type="entry name" value="ACETYLTRANSFERASE"/>
    <property type="match status" value="1"/>
</dbReference>
<dbReference type="InterPro" id="IPR050680">
    <property type="entry name" value="YpeA/RimI_acetyltransf"/>
</dbReference>
<protein>
    <submittedName>
        <fullName evidence="4">GNAT family N-acetyltransferase</fullName>
    </submittedName>
</protein>
<feature type="domain" description="N-acetyltransferase" evidence="3">
    <location>
        <begin position="1"/>
        <end position="177"/>
    </location>
</feature>
<dbReference type="InterPro" id="IPR000182">
    <property type="entry name" value="GNAT_dom"/>
</dbReference>
<dbReference type="EMBL" id="JAIULA010000004">
    <property type="protein sequence ID" value="MCP0886331.1"/>
    <property type="molecule type" value="Genomic_DNA"/>
</dbReference>
<dbReference type="PROSITE" id="PS51186">
    <property type="entry name" value="GNAT"/>
    <property type="match status" value="1"/>
</dbReference>
<dbReference type="Pfam" id="PF00583">
    <property type="entry name" value="Acetyltransf_1"/>
    <property type="match status" value="1"/>
</dbReference>
<dbReference type="RefSeq" id="WP_253359402.1">
    <property type="nucleotide sequence ID" value="NZ_JAIULA010000004.1"/>
</dbReference>
<dbReference type="Gene3D" id="3.40.630.30">
    <property type="match status" value="1"/>
</dbReference>
<dbReference type="Proteomes" id="UP001139006">
    <property type="component" value="Unassembled WGS sequence"/>
</dbReference>
<dbReference type="CDD" id="cd04301">
    <property type="entry name" value="NAT_SF"/>
    <property type="match status" value="1"/>
</dbReference>
<reference evidence="4 5" key="1">
    <citation type="journal article" date="2023" name="Int. J. Syst. Evol. Microbiol.">
        <title>Ligilactobacillus ubinensis sp. nov., a novel species isolated from the wild ferment of a durian fruit (Durio zibethinus).</title>
        <authorList>
            <person name="Heng Y.C."/>
            <person name="Menon N."/>
            <person name="Chen B."/>
            <person name="Loo B.Z.L."/>
            <person name="Wong G.W.J."/>
            <person name="Lim A.C.H."/>
            <person name="Silvaraju S."/>
            <person name="Kittelmann S."/>
        </authorList>
    </citation>
    <scope>NUCLEOTIDE SEQUENCE [LARGE SCALE GENOMIC DNA]</scope>
    <source>
        <strain evidence="4 5">WILCCON 0076</strain>
    </source>
</reference>
<evidence type="ECO:0000313" key="5">
    <source>
        <dbReference type="Proteomes" id="UP001139006"/>
    </source>
</evidence>
<dbReference type="InterPro" id="IPR016181">
    <property type="entry name" value="Acyl_CoA_acyltransferase"/>
</dbReference>
<accession>A0A9X2FHZ4</accession>
<gene>
    <name evidence="4" type="ORF">LB941_03140</name>
</gene>
<name>A0A9X2FHZ4_9LACO</name>
<evidence type="ECO:0000259" key="3">
    <source>
        <dbReference type="PROSITE" id="PS51186"/>
    </source>
</evidence>
<dbReference type="PANTHER" id="PTHR43420:SF47">
    <property type="entry name" value="N-ACETYLTRANSFERASE DOMAIN-CONTAINING PROTEIN"/>
    <property type="match status" value="1"/>
</dbReference>
<evidence type="ECO:0000256" key="2">
    <source>
        <dbReference type="ARBA" id="ARBA00023315"/>
    </source>
</evidence>
<keyword evidence="5" id="KW-1185">Reference proteome</keyword>
<sequence>MALFKIILKQMELPIFKRYPSSKVNKALELAFKTKECRKQKAQIIVAEVNGNVAGMAFGYPDESNCAVDSLLCHYFPQVGLPRIKSIYDEDSSESFNNEWYLDSLVVNPKFRGQGIASALLNYLPKIALTHHKKIIGLDVDFKNPTAAKLYRRFGFYKVTTLKISAHNYQHLQLKIT</sequence>
<keyword evidence="2" id="KW-0012">Acyltransferase</keyword>
<comment type="caution">
    <text evidence="4">The sequence shown here is derived from an EMBL/GenBank/DDBJ whole genome shotgun (WGS) entry which is preliminary data.</text>
</comment>
<evidence type="ECO:0000256" key="1">
    <source>
        <dbReference type="ARBA" id="ARBA00022679"/>
    </source>
</evidence>
<dbReference type="GO" id="GO:0016747">
    <property type="term" value="F:acyltransferase activity, transferring groups other than amino-acyl groups"/>
    <property type="evidence" value="ECO:0007669"/>
    <property type="project" value="InterPro"/>
</dbReference>
<dbReference type="AlphaFoldDB" id="A0A9X2FHZ4"/>
<organism evidence="4 5">
    <name type="scientific">Ligilactobacillus ubinensis</name>
    <dbReference type="NCBI Taxonomy" id="2876789"/>
    <lineage>
        <taxon>Bacteria</taxon>
        <taxon>Bacillati</taxon>
        <taxon>Bacillota</taxon>
        <taxon>Bacilli</taxon>
        <taxon>Lactobacillales</taxon>
        <taxon>Lactobacillaceae</taxon>
        <taxon>Ligilactobacillus</taxon>
    </lineage>
</organism>